<dbReference type="InterPro" id="IPR050815">
    <property type="entry name" value="TF_fung"/>
</dbReference>
<evidence type="ECO:0000256" key="4">
    <source>
        <dbReference type="ARBA" id="ARBA00023163"/>
    </source>
</evidence>
<comment type="caution">
    <text evidence="7">The sequence shown here is derived from an EMBL/GenBank/DDBJ whole genome shotgun (WGS) entry which is preliminary data.</text>
</comment>
<dbReference type="Pfam" id="PF04082">
    <property type="entry name" value="Fungal_trans"/>
    <property type="match status" value="1"/>
</dbReference>
<keyword evidence="8" id="KW-1185">Reference proteome</keyword>
<dbReference type="OrthoDB" id="2138610at2759"/>
<gene>
    <name evidence="7" type="ORF">BCR33DRAFT_711766</name>
</gene>
<dbReference type="CDD" id="cd00067">
    <property type="entry name" value="GAL4"/>
    <property type="match status" value="2"/>
</dbReference>
<evidence type="ECO:0000256" key="3">
    <source>
        <dbReference type="ARBA" id="ARBA00023015"/>
    </source>
</evidence>
<name>A0A1Y2CZJ4_9FUNG</name>
<dbReference type="PROSITE" id="PS50048">
    <property type="entry name" value="ZN2_CY6_FUNGAL_2"/>
    <property type="match status" value="2"/>
</dbReference>
<keyword evidence="5" id="KW-0539">Nucleus</keyword>
<reference evidence="7 8" key="1">
    <citation type="submission" date="2016-07" db="EMBL/GenBank/DDBJ databases">
        <title>Pervasive Adenine N6-methylation of Active Genes in Fungi.</title>
        <authorList>
            <consortium name="DOE Joint Genome Institute"/>
            <person name="Mondo S.J."/>
            <person name="Dannebaum R.O."/>
            <person name="Kuo R.C."/>
            <person name="Labutti K."/>
            <person name="Haridas S."/>
            <person name="Kuo A."/>
            <person name="Salamov A."/>
            <person name="Ahrendt S.R."/>
            <person name="Lipzen A."/>
            <person name="Sullivan W."/>
            <person name="Andreopoulos W.B."/>
            <person name="Clum A."/>
            <person name="Lindquist E."/>
            <person name="Daum C."/>
            <person name="Ramamoorthy G.K."/>
            <person name="Gryganskyi A."/>
            <person name="Culley D."/>
            <person name="Magnuson J.K."/>
            <person name="James T.Y."/>
            <person name="O'Malley M.A."/>
            <person name="Stajich J.E."/>
            <person name="Spatafora J.W."/>
            <person name="Visel A."/>
            <person name="Grigoriev I.V."/>
        </authorList>
    </citation>
    <scope>NUCLEOTIDE SEQUENCE [LARGE SCALE GENOMIC DNA]</scope>
    <source>
        <strain evidence="7 8">JEL800</strain>
    </source>
</reference>
<dbReference type="Gene3D" id="4.10.240.10">
    <property type="entry name" value="Zn(2)-C6 fungal-type DNA-binding domain"/>
    <property type="match status" value="2"/>
</dbReference>
<dbReference type="InterPro" id="IPR036864">
    <property type="entry name" value="Zn2-C6_fun-type_DNA-bd_sf"/>
</dbReference>
<keyword evidence="4" id="KW-0804">Transcription</keyword>
<feature type="domain" description="Zn(2)-C6 fungal-type" evidence="6">
    <location>
        <begin position="69"/>
        <end position="99"/>
    </location>
</feature>
<evidence type="ECO:0000256" key="5">
    <source>
        <dbReference type="ARBA" id="ARBA00023242"/>
    </source>
</evidence>
<dbReference type="GO" id="GO:0005634">
    <property type="term" value="C:nucleus"/>
    <property type="evidence" value="ECO:0007669"/>
    <property type="project" value="UniProtKB-SubCell"/>
</dbReference>
<sequence length="684" mass="78024">MGEDAPTIPRSEKPKACLVCYTGRKKCDMAKPSCERCTKRGITCDYNRNRRSSINGLAGTLAVIESGVPCERCKKHHRKCDQIMPTCSLCAKSGVSCEYILPSPIAASSSSSASTQPPTQISGLSVTSPPMSISALSPVGLEPQYVGDPDLYPTFEDYALMVNFFAVERYSLINWMDSKSFLESFFFVSPALRLTWCTIAAYMQTPRLPDIVCFNYYDRAKKAAIKYSETPSLKTLQALLLLAFFSMSSGQPMVAQPLACKAISMLIALRLDVDSDDSSDLNTIQLSDKEKEERRITFWVCLYTIKMLQISVPKWNPIQQVEIRSNRVKPAKKPNPLTQQQEPIQIATVCYLSACLEVIHKIVRQHSSPPKPQTNIIFSHMPLQKEVQNLKYLIPDNILIHENRAVSVAQFLGMIMTNSGSSRYEVVSNLFDTIMISVFYNATVCLLYRPQLYLTGFLKIDSPELLQPDAIPNLLNILDSSIVAARCITQINSWVVRFPIDRDELHLRHWIWKEHLFAAFALFEAAVCLWFATCRTRRWWWRDDEESKTGDALVMDEMERREIRAEVEDVLKTLRELESVFTVVTPMITCLLGMLREMEEVELEYLNGDEEMDMDEYFVDDDMNSILIGMQLVVLDDVGNMQELVEEPWCFLGLLGCEVDNGLRWNSAIEAGWRRYWRSHFEEM</sequence>
<dbReference type="GO" id="GO:0003677">
    <property type="term" value="F:DNA binding"/>
    <property type="evidence" value="ECO:0007669"/>
    <property type="project" value="InterPro"/>
</dbReference>
<dbReference type="EMBL" id="MCGO01000003">
    <property type="protein sequence ID" value="ORY52451.1"/>
    <property type="molecule type" value="Genomic_DNA"/>
</dbReference>
<dbReference type="GO" id="GO:0006351">
    <property type="term" value="P:DNA-templated transcription"/>
    <property type="evidence" value="ECO:0007669"/>
    <property type="project" value="InterPro"/>
</dbReference>
<evidence type="ECO:0000313" key="7">
    <source>
        <dbReference type="EMBL" id="ORY52451.1"/>
    </source>
</evidence>
<dbReference type="AlphaFoldDB" id="A0A1Y2CZJ4"/>
<dbReference type="SUPFAM" id="SSF57701">
    <property type="entry name" value="Zn2/Cys6 DNA-binding domain"/>
    <property type="match status" value="2"/>
</dbReference>
<dbReference type="Pfam" id="PF00172">
    <property type="entry name" value="Zn_clus"/>
    <property type="match status" value="2"/>
</dbReference>
<dbReference type="Proteomes" id="UP000193642">
    <property type="component" value="Unassembled WGS sequence"/>
</dbReference>
<feature type="domain" description="Zn(2)-C6 fungal-type" evidence="6">
    <location>
        <begin position="16"/>
        <end position="46"/>
    </location>
</feature>
<dbReference type="InterPro" id="IPR001138">
    <property type="entry name" value="Zn2Cys6_DnaBD"/>
</dbReference>
<dbReference type="GO" id="GO:0000981">
    <property type="term" value="F:DNA-binding transcription factor activity, RNA polymerase II-specific"/>
    <property type="evidence" value="ECO:0007669"/>
    <property type="project" value="InterPro"/>
</dbReference>
<dbReference type="PANTHER" id="PTHR47338">
    <property type="entry name" value="ZN(II)2CYS6 TRANSCRIPTION FACTOR (EUROFUNG)-RELATED"/>
    <property type="match status" value="1"/>
</dbReference>
<keyword evidence="2" id="KW-0479">Metal-binding</keyword>
<proteinExistence type="predicted"/>
<evidence type="ECO:0000256" key="2">
    <source>
        <dbReference type="ARBA" id="ARBA00022723"/>
    </source>
</evidence>
<evidence type="ECO:0000256" key="1">
    <source>
        <dbReference type="ARBA" id="ARBA00004123"/>
    </source>
</evidence>
<accession>A0A1Y2CZJ4</accession>
<keyword evidence="3" id="KW-0805">Transcription regulation</keyword>
<protein>
    <recommendedName>
        <fullName evidence="6">Zn(2)-C6 fungal-type domain-containing protein</fullName>
    </recommendedName>
</protein>
<dbReference type="GO" id="GO:0008270">
    <property type="term" value="F:zinc ion binding"/>
    <property type="evidence" value="ECO:0007669"/>
    <property type="project" value="InterPro"/>
</dbReference>
<evidence type="ECO:0000313" key="8">
    <source>
        <dbReference type="Proteomes" id="UP000193642"/>
    </source>
</evidence>
<evidence type="ECO:0000259" key="6">
    <source>
        <dbReference type="PROSITE" id="PS50048"/>
    </source>
</evidence>
<dbReference type="CDD" id="cd12148">
    <property type="entry name" value="fungal_TF_MHR"/>
    <property type="match status" value="1"/>
</dbReference>
<dbReference type="PANTHER" id="PTHR47338:SF5">
    <property type="entry name" value="ZN(II)2CYS6 TRANSCRIPTION FACTOR (EUROFUNG)"/>
    <property type="match status" value="1"/>
</dbReference>
<dbReference type="InterPro" id="IPR007219">
    <property type="entry name" value="XnlR_reg_dom"/>
</dbReference>
<comment type="subcellular location">
    <subcellularLocation>
        <location evidence="1">Nucleus</location>
    </subcellularLocation>
</comment>
<organism evidence="7 8">
    <name type="scientific">Rhizoclosmatium globosum</name>
    <dbReference type="NCBI Taxonomy" id="329046"/>
    <lineage>
        <taxon>Eukaryota</taxon>
        <taxon>Fungi</taxon>
        <taxon>Fungi incertae sedis</taxon>
        <taxon>Chytridiomycota</taxon>
        <taxon>Chytridiomycota incertae sedis</taxon>
        <taxon>Chytridiomycetes</taxon>
        <taxon>Chytridiales</taxon>
        <taxon>Chytriomycetaceae</taxon>
        <taxon>Rhizoclosmatium</taxon>
    </lineage>
</organism>
<dbReference type="SMART" id="SM00066">
    <property type="entry name" value="GAL4"/>
    <property type="match status" value="2"/>
</dbReference>